<comment type="caution">
    <text evidence="2">The sequence shown here is derived from an EMBL/GenBank/DDBJ whole genome shotgun (WGS) entry which is preliminary data.</text>
</comment>
<feature type="signal peptide" evidence="1">
    <location>
        <begin position="1"/>
        <end position="22"/>
    </location>
</feature>
<evidence type="ECO:0000256" key="1">
    <source>
        <dbReference type="SAM" id="SignalP"/>
    </source>
</evidence>
<reference evidence="2 3" key="1">
    <citation type="submission" date="2020-05" db="EMBL/GenBank/DDBJ databases">
        <title>Azospirillum oleiclasticum sp. nov, a nitrogen-fixing and heavy crude oil-emulsifying bacterium isolated from the crude oil of Yumen Oilfield.</title>
        <authorList>
            <person name="Wu D."/>
            <person name="Cai M."/>
            <person name="Zhang X."/>
        </authorList>
    </citation>
    <scope>NUCLEOTIDE SEQUENCE [LARGE SCALE GENOMIC DNA]</scope>
    <source>
        <strain evidence="2 3">ROY-1-1-2</strain>
    </source>
</reference>
<dbReference type="EMBL" id="JABFDB010000008">
    <property type="protein sequence ID" value="NYZ20615.1"/>
    <property type="molecule type" value="Genomic_DNA"/>
</dbReference>
<dbReference type="RefSeq" id="WP_180282381.1">
    <property type="nucleotide sequence ID" value="NZ_JABFDB010000008.1"/>
</dbReference>
<proteinExistence type="predicted"/>
<dbReference type="Proteomes" id="UP000584642">
    <property type="component" value="Unassembled WGS sequence"/>
</dbReference>
<evidence type="ECO:0000313" key="3">
    <source>
        <dbReference type="Proteomes" id="UP000584642"/>
    </source>
</evidence>
<keyword evidence="1" id="KW-0732">Signal</keyword>
<accession>A0ABX2TD19</accession>
<protein>
    <submittedName>
        <fullName evidence="2">Uncharacterized protein</fullName>
    </submittedName>
</protein>
<evidence type="ECO:0000313" key="2">
    <source>
        <dbReference type="EMBL" id="NYZ20615.1"/>
    </source>
</evidence>
<feature type="chain" id="PRO_5046050684" evidence="1">
    <location>
        <begin position="23"/>
        <end position="236"/>
    </location>
</feature>
<sequence>MQRSFIVAITLALVALSAPVRADSIASNFPIGASFEGTVRVARTQIPLPLGKWEVTALNEEKNNNGDTIATLTLANFVAGRFFGFISIRTNVDVARGGWVLSAFCDRKDIYYILKDANYQHEQACWGINHFVNNPTSTYKPLYGKNIRMVLADKGMDMPRVTIVTTLNLAKSSSFIFYEIVLNPEYFGFSADNEGNWESSTWHKDLIHKDPRKHQFLDQIRSRYEPLYAQLKQQYR</sequence>
<keyword evidence="3" id="KW-1185">Reference proteome</keyword>
<name>A0ABX2TD19_9PROT</name>
<organism evidence="2 3">
    <name type="scientific">Azospirillum oleiclasticum</name>
    <dbReference type="NCBI Taxonomy" id="2735135"/>
    <lineage>
        <taxon>Bacteria</taxon>
        <taxon>Pseudomonadati</taxon>
        <taxon>Pseudomonadota</taxon>
        <taxon>Alphaproteobacteria</taxon>
        <taxon>Rhodospirillales</taxon>
        <taxon>Azospirillaceae</taxon>
        <taxon>Azospirillum</taxon>
    </lineage>
</organism>
<gene>
    <name evidence="2" type="ORF">HND93_12915</name>
</gene>